<feature type="binding site" evidence="6">
    <location>
        <begin position="17"/>
        <end position="19"/>
    </location>
    <ligand>
        <name>N(1)-(5-phospho-beta-D-ribosyl)glycinamide</name>
        <dbReference type="ChEBI" id="CHEBI:143788"/>
    </ligand>
</feature>
<dbReference type="PROSITE" id="PS00373">
    <property type="entry name" value="GART"/>
    <property type="match status" value="1"/>
</dbReference>
<dbReference type="InterPro" id="IPR002376">
    <property type="entry name" value="Formyl_transf_N"/>
</dbReference>
<dbReference type="Proteomes" id="UP000637695">
    <property type="component" value="Unassembled WGS sequence"/>
</dbReference>
<gene>
    <name evidence="6 8" type="primary">purN</name>
    <name evidence="8" type="ORF">GCM10010885_18730</name>
</gene>
<comment type="caution">
    <text evidence="8">The sequence shown here is derived from an EMBL/GenBank/DDBJ whole genome shotgun (WGS) entry which is preliminary data.</text>
</comment>
<feature type="binding site" evidence="6">
    <location>
        <position position="71"/>
    </location>
    <ligand>
        <name>(6R)-10-formyltetrahydrofolate</name>
        <dbReference type="ChEBI" id="CHEBI:195366"/>
    </ligand>
</feature>
<dbReference type="GO" id="GO:0004644">
    <property type="term" value="F:phosphoribosylglycinamide formyltransferase activity"/>
    <property type="evidence" value="ECO:0007669"/>
    <property type="project" value="UniProtKB-UniRule"/>
</dbReference>
<dbReference type="CDD" id="cd08645">
    <property type="entry name" value="FMT_core_GART"/>
    <property type="match status" value="1"/>
</dbReference>
<dbReference type="GO" id="GO:0005829">
    <property type="term" value="C:cytosol"/>
    <property type="evidence" value="ECO:0007669"/>
    <property type="project" value="TreeGrafter"/>
</dbReference>
<proteinExistence type="inferred from homology"/>
<name>A0A917NLL8_9BACL</name>
<dbReference type="PANTHER" id="PTHR43369:SF2">
    <property type="entry name" value="PHOSPHORIBOSYLGLYCINAMIDE FORMYLTRANSFERASE"/>
    <property type="match status" value="1"/>
</dbReference>
<evidence type="ECO:0000256" key="4">
    <source>
        <dbReference type="ARBA" id="ARBA00038440"/>
    </source>
</evidence>
<evidence type="ECO:0000256" key="5">
    <source>
        <dbReference type="ARBA" id="ARBA00047664"/>
    </source>
</evidence>
<dbReference type="EMBL" id="BMOY01000030">
    <property type="protein sequence ID" value="GGJ09844.1"/>
    <property type="molecule type" value="Genomic_DNA"/>
</dbReference>
<evidence type="ECO:0000256" key="6">
    <source>
        <dbReference type="HAMAP-Rule" id="MF_01930"/>
    </source>
</evidence>
<reference evidence="8" key="1">
    <citation type="journal article" date="2014" name="Int. J. Syst. Evol. Microbiol.">
        <title>Complete genome sequence of Corynebacterium casei LMG S-19264T (=DSM 44701T), isolated from a smear-ripened cheese.</title>
        <authorList>
            <consortium name="US DOE Joint Genome Institute (JGI-PGF)"/>
            <person name="Walter F."/>
            <person name="Albersmeier A."/>
            <person name="Kalinowski J."/>
            <person name="Ruckert C."/>
        </authorList>
    </citation>
    <scope>NUCLEOTIDE SEQUENCE</scope>
    <source>
        <strain evidence="8">JCM 18487</strain>
    </source>
</reference>
<dbReference type="Gene3D" id="3.40.50.170">
    <property type="entry name" value="Formyl transferase, N-terminal domain"/>
    <property type="match status" value="1"/>
</dbReference>
<evidence type="ECO:0000256" key="3">
    <source>
        <dbReference type="ARBA" id="ARBA00022755"/>
    </source>
</evidence>
<keyword evidence="2 6" id="KW-0808">Transferase</keyword>
<dbReference type="NCBIfam" id="TIGR00639">
    <property type="entry name" value="PurN"/>
    <property type="match status" value="1"/>
</dbReference>
<dbReference type="InterPro" id="IPR004607">
    <property type="entry name" value="GART"/>
</dbReference>
<evidence type="ECO:0000256" key="2">
    <source>
        <dbReference type="ARBA" id="ARBA00022679"/>
    </source>
</evidence>
<dbReference type="AlphaFoldDB" id="A0A917NLL8"/>
<protein>
    <recommendedName>
        <fullName evidence="6">Phosphoribosylglycinamide formyltransferase</fullName>
        <ecNumber evidence="6">2.1.2.2</ecNumber>
    </recommendedName>
    <alternativeName>
        <fullName evidence="6">5'-phosphoribosylglycinamide transformylase</fullName>
    </alternativeName>
    <alternativeName>
        <fullName evidence="6">GAR transformylase</fullName>
        <shortName evidence="6">GART</shortName>
    </alternativeName>
</protein>
<reference evidence="8" key="2">
    <citation type="submission" date="2020-09" db="EMBL/GenBank/DDBJ databases">
        <authorList>
            <person name="Sun Q."/>
            <person name="Ohkuma M."/>
        </authorList>
    </citation>
    <scope>NUCLEOTIDE SEQUENCE</scope>
    <source>
        <strain evidence="8">JCM 18487</strain>
    </source>
</reference>
<comment type="similarity">
    <text evidence="4 6">Belongs to the GART family.</text>
</comment>
<feature type="site" description="Raises pKa of active site His" evidence="6">
    <location>
        <position position="151"/>
    </location>
</feature>
<dbReference type="EC" id="2.1.2.2" evidence="6"/>
<accession>A0A917NLL8</accession>
<dbReference type="RefSeq" id="WP_188882653.1">
    <property type="nucleotide sequence ID" value="NZ_BMOY01000030.1"/>
</dbReference>
<evidence type="ECO:0000313" key="8">
    <source>
        <dbReference type="EMBL" id="GGJ09844.1"/>
    </source>
</evidence>
<dbReference type="Pfam" id="PF00551">
    <property type="entry name" value="Formyl_trans_N"/>
    <property type="match status" value="1"/>
</dbReference>
<dbReference type="PANTHER" id="PTHR43369">
    <property type="entry name" value="PHOSPHORIBOSYLGLYCINAMIDE FORMYLTRANSFERASE"/>
    <property type="match status" value="1"/>
</dbReference>
<dbReference type="HAMAP" id="MF_01930">
    <property type="entry name" value="PurN"/>
    <property type="match status" value="1"/>
</dbReference>
<dbReference type="InterPro" id="IPR036477">
    <property type="entry name" value="Formyl_transf_N_sf"/>
</dbReference>
<dbReference type="SUPFAM" id="SSF53328">
    <property type="entry name" value="Formyltransferase"/>
    <property type="match status" value="1"/>
</dbReference>
<keyword evidence="9" id="KW-1185">Reference proteome</keyword>
<comment type="pathway">
    <text evidence="1 6">Purine metabolism; IMP biosynthesis via de novo pathway; N(2)-formyl-N(1)-(5-phospho-D-ribosyl)glycinamide from N(1)-(5-phospho-D-ribosyl)glycinamide (10-formyl THF route): step 1/1.</text>
</comment>
<evidence type="ECO:0000259" key="7">
    <source>
        <dbReference type="Pfam" id="PF00551"/>
    </source>
</evidence>
<keyword evidence="3 6" id="KW-0658">Purine biosynthesis</keyword>
<feature type="domain" description="Formyl transferase N-terminal" evidence="7">
    <location>
        <begin position="9"/>
        <end position="188"/>
    </location>
</feature>
<evidence type="ECO:0000256" key="1">
    <source>
        <dbReference type="ARBA" id="ARBA00005054"/>
    </source>
</evidence>
<comment type="function">
    <text evidence="6">Catalyzes the transfer of a formyl group from 10-formyltetrahydrofolate to 5-phospho-ribosyl-glycinamide (GAR), producing 5-phospho-ribosyl-N-formylglycinamide (FGAR) and tetrahydrofolate.</text>
</comment>
<comment type="catalytic activity">
    <reaction evidence="5 6">
        <text>N(1)-(5-phospho-beta-D-ribosyl)glycinamide + (6R)-10-formyltetrahydrofolate = N(2)-formyl-N(1)-(5-phospho-beta-D-ribosyl)glycinamide + (6S)-5,6,7,8-tetrahydrofolate + H(+)</text>
        <dbReference type="Rhea" id="RHEA:15053"/>
        <dbReference type="ChEBI" id="CHEBI:15378"/>
        <dbReference type="ChEBI" id="CHEBI:57453"/>
        <dbReference type="ChEBI" id="CHEBI:143788"/>
        <dbReference type="ChEBI" id="CHEBI:147286"/>
        <dbReference type="ChEBI" id="CHEBI:195366"/>
        <dbReference type="EC" id="2.1.2.2"/>
    </reaction>
</comment>
<organism evidence="8 9">
    <name type="scientific">Alicyclobacillus cellulosilyticus</name>
    <dbReference type="NCBI Taxonomy" id="1003997"/>
    <lineage>
        <taxon>Bacteria</taxon>
        <taxon>Bacillati</taxon>
        <taxon>Bacillota</taxon>
        <taxon>Bacilli</taxon>
        <taxon>Bacillales</taxon>
        <taxon>Alicyclobacillaceae</taxon>
        <taxon>Alicyclobacillus</taxon>
    </lineage>
</organism>
<feature type="binding site" evidence="6">
    <location>
        <position position="113"/>
    </location>
    <ligand>
        <name>(6R)-10-formyltetrahydrofolate</name>
        <dbReference type="ChEBI" id="CHEBI:195366"/>
    </ligand>
</feature>
<evidence type="ECO:0000313" key="9">
    <source>
        <dbReference type="Proteomes" id="UP000637695"/>
    </source>
</evidence>
<sequence>MSTDARVPIAVFVSGNGSNLQALLDVERADPSWPACIRLVVSDVPGCRALARAQAAGVEVFAARPADFPDKASFERAVLAKLRARQVEWLILAGYMRIIGPVLLSAYPNRILNIHPSLLPAFPGRHAVRDALAAGVAETGVTVHFVDEGIDTGPVIAQRRVPVRPGMTEEELLAAIHAVEHQLYPEVIRRLLTRHEKGEDAGGGLGIGQRV</sequence>
<dbReference type="GO" id="GO:0006189">
    <property type="term" value="P:'de novo' IMP biosynthetic process"/>
    <property type="evidence" value="ECO:0007669"/>
    <property type="project" value="UniProtKB-UniRule"/>
</dbReference>
<feature type="active site" description="Proton donor" evidence="6">
    <location>
        <position position="115"/>
    </location>
</feature>
<feature type="binding site" evidence="6">
    <location>
        <begin position="96"/>
        <end position="99"/>
    </location>
    <ligand>
        <name>(6R)-10-formyltetrahydrofolate</name>
        <dbReference type="ChEBI" id="CHEBI:195366"/>
    </ligand>
</feature>
<dbReference type="InterPro" id="IPR001555">
    <property type="entry name" value="GART_AS"/>
</dbReference>